<feature type="compositionally biased region" description="Polar residues" evidence="1">
    <location>
        <begin position="367"/>
        <end position="384"/>
    </location>
</feature>
<sequence length="394" mass="43004">MAIAEEQGNPAREGYWLLELGQAHRLTGDLAAALAAFERSARIQHGIGDRARETLAWHHAAGVHHALGRHDEAIALLEQAAGLFRSIDAPWLEATSLAALADVQADADRPDLAQRSAAAARRLLDAFTDPAARALKERLAARSQPGRPGAAAGPAAELGEARLVLLGERGGGLHLGRRRRRARHQPRPRRDRLVQRVADLVADLPLDDPDRRREHPVQRHRARVRLRDLLVRRPQRLVGGHHAAVLEADVARALPGDADERDAQARDALVQHRLLVGGRDEPRHDQRRRPVPERPFPRHAASPGSPARISSAAAATSVAGATRRPSRTSTNHHAPPRASPAPRLRTYSHPTVTAARFRPAASRTMTFTTGFPSRTENAVTNPRTRATAPARDVR</sequence>
<dbReference type="EMBL" id="JAIBOA010000019">
    <property type="protein sequence ID" value="MBW8485967.1"/>
    <property type="molecule type" value="Genomic_DNA"/>
</dbReference>
<dbReference type="SMART" id="SM00028">
    <property type="entry name" value="TPR"/>
    <property type="match status" value="2"/>
</dbReference>
<feature type="region of interest" description="Disordered" evidence="1">
    <location>
        <begin position="367"/>
        <end position="394"/>
    </location>
</feature>
<keyword evidence="3" id="KW-1185">Reference proteome</keyword>
<dbReference type="Proteomes" id="UP000774570">
    <property type="component" value="Unassembled WGS sequence"/>
</dbReference>
<dbReference type="InterPro" id="IPR011990">
    <property type="entry name" value="TPR-like_helical_dom_sf"/>
</dbReference>
<feature type="compositionally biased region" description="Basic and acidic residues" evidence="1">
    <location>
        <begin position="278"/>
        <end position="296"/>
    </location>
</feature>
<evidence type="ECO:0000313" key="2">
    <source>
        <dbReference type="EMBL" id="MBW8485967.1"/>
    </source>
</evidence>
<gene>
    <name evidence="2" type="ORF">K1Y72_26565</name>
</gene>
<reference evidence="2 3" key="1">
    <citation type="submission" date="2021-07" db="EMBL/GenBank/DDBJ databases">
        <title>Actinomadura sp. PM05-2 isolated from lichen.</title>
        <authorList>
            <person name="Somphong A."/>
            <person name="Phongsopitanun W."/>
            <person name="Tanasupawat S."/>
            <person name="Peongsungnone V."/>
        </authorList>
    </citation>
    <scope>NUCLEOTIDE SEQUENCE [LARGE SCALE GENOMIC DNA]</scope>
    <source>
        <strain evidence="2 3">PM05-2</strain>
    </source>
</reference>
<feature type="region of interest" description="Disordered" evidence="1">
    <location>
        <begin position="273"/>
        <end position="351"/>
    </location>
</feature>
<dbReference type="SUPFAM" id="SSF48452">
    <property type="entry name" value="TPR-like"/>
    <property type="match status" value="1"/>
</dbReference>
<dbReference type="InterPro" id="IPR019734">
    <property type="entry name" value="TPR_rpt"/>
</dbReference>
<evidence type="ECO:0000256" key="1">
    <source>
        <dbReference type="SAM" id="MobiDB-lite"/>
    </source>
</evidence>
<comment type="caution">
    <text evidence="2">The sequence shown here is derived from an EMBL/GenBank/DDBJ whole genome shotgun (WGS) entry which is preliminary data.</text>
</comment>
<organism evidence="2 3">
    <name type="scientific">Actinomadura parmotrematis</name>
    <dbReference type="NCBI Taxonomy" id="2864039"/>
    <lineage>
        <taxon>Bacteria</taxon>
        <taxon>Bacillati</taxon>
        <taxon>Actinomycetota</taxon>
        <taxon>Actinomycetes</taxon>
        <taxon>Streptosporangiales</taxon>
        <taxon>Thermomonosporaceae</taxon>
        <taxon>Actinomadura</taxon>
    </lineage>
</organism>
<protein>
    <submittedName>
        <fullName evidence="2">Tetratricopeptide repeat protein</fullName>
    </submittedName>
</protein>
<feature type="compositionally biased region" description="Low complexity" evidence="1">
    <location>
        <begin position="298"/>
        <end position="323"/>
    </location>
</feature>
<dbReference type="Gene3D" id="1.25.40.10">
    <property type="entry name" value="Tetratricopeptide repeat domain"/>
    <property type="match status" value="1"/>
</dbReference>
<dbReference type="Pfam" id="PF13181">
    <property type="entry name" value="TPR_8"/>
    <property type="match status" value="1"/>
</dbReference>
<name>A0ABS7G2B2_9ACTN</name>
<accession>A0ABS7G2B2</accession>
<proteinExistence type="predicted"/>
<evidence type="ECO:0000313" key="3">
    <source>
        <dbReference type="Proteomes" id="UP000774570"/>
    </source>
</evidence>